<name>A0A151GKR9_DRECN</name>
<feature type="compositionally biased region" description="Low complexity" evidence="2">
    <location>
        <begin position="154"/>
        <end position="165"/>
    </location>
</feature>
<reference evidence="5 6" key="1">
    <citation type="journal article" date="2016" name="Sci. Rep.">
        <title>Insights into Adaptations to a Near-Obligate Nematode Endoparasitic Lifestyle from the Finished Genome of Drechmeria coniospora.</title>
        <authorList>
            <person name="Zhang L."/>
            <person name="Zhou Z."/>
            <person name="Guo Q."/>
            <person name="Fokkens L."/>
            <person name="Miskei M."/>
            <person name="Pocsi I."/>
            <person name="Zhang W."/>
            <person name="Chen M."/>
            <person name="Wang L."/>
            <person name="Sun Y."/>
            <person name="Donzelli B.G."/>
            <person name="Gibson D.M."/>
            <person name="Nelson D.R."/>
            <person name="Luo J.G."/>
            <person name="Rep M."/>
            <person name="Liu H."/>
            <person name="Yang S."/>
            <person name="Wang J."/>
            <person name="Krasnoff S.B."/>
            <person name="Xu Y."/>
            <person name="Molnar I."/>
            <person name="Lin M."/>
        </authorList>
    </citation>
    <scope>NUCLEOTIDE SEQUENCE [LARGE SCALE GENOMIC DNA]</scope>
    <source>
        <strain evidence="5 6">ARSEF 6962</strain>
    </source>
</reference>
<dbReference type="InParanoid" id="A0A151GKR9"/>
<comment type="caution">
    <text evidence="5">The sequence shown here is derived from an EMBL/GenBank/DDBJ whole genome shotgun (WGS) entry which is preliminary data.</text>
</comment>
<feature type="region of interest" description="Disordered" evidence="2">
    <location>
        <begin position="112"/>
        <end position="191"/>
    </location>
</feature>
<dbReference type="EMBL" id="LAYC01000002">
    <property type="protein sequence ID" value="KYK57688.1"/>
    <property type="molecule type" value="Genomic_DNA"/>
</dbReference>
<dbReference type="InterPro" id="IPR018466">
    <property type="entry name" value="Kre9/Knh1-like_N"/>
</dbReference>
<gene>
    <name evidence="5" type="ORF">DCS_04701</name>
</gene>
<evidence type="ECO:0000313" key="6">
    <source>
        <dbReference type="Proteomes" id="UP000076580"/>
    </source>
</evidence>
<dbReference type="Proteomes" id="UP000076580">
    <property type="component" value="Chromosome 02"/>
</dbReference>
<keyword evidence="1 3" id="KW-0732">Signal</keyword>
<organism evidence="5 6">
    <name type="scientific">Drechmeria coniospora</name>
    <name type="common">Nematophagous fungus</name>
    <name type="synonym">Meria coniospora</name>
    <dbReference type="NCBI Taxonomy" id="98403"/>
    <lineage>
        <taxon>Eukaryota</taxon>
        <taxon>Fungi</taxon>
        <taxon>Dikarya</taxon>
        <taxon>Ascomycota</taxon>
        <taxon>Pezizomycotina</taxon>
        <taxon>Sordariomycetes</taxon>
        <taxon>Hypocreomycetidae</taxon>
        <taxon>Hypocreales</taxon>
        <taxon>Ophiocordycipitaceae</taxon>
        <taxon>Drechmeria</taxon>
    </lineage>
</organism>
<evidence type="ECO:0000256" key="2">
    <source>
        <dbReference type="SAM" id="MobiDB-lite"/>
    </source>
</evidence>
<dbReference type="InterPro" id="IPR052982">
    <property type="entry name" value="SRP1/TIP1-like"/>
</dbReference>
<feature type="domain" description="Yeast cell wall synthesis Kre9/Knh1-like N-terminal" evidence="4">
    <location>
        <begin position="25"/>
        <end position="104"/>
    </location>
</feature>
<sequence length="213" mass="21807">MKSSLIAISALASGALAMPRLLNINYNVQEGKPFTLEYSGCADDCTISIVNGPSDNLKVVKVLTPSASGTSYTFTPSGLPSDTYAIKIADNKTPDQINYSIQFSYQGTGSASASTSSGVTTTSSPSQTTTNLASTTTGTETGSATNTPYTSRIMSSNSTMTSHSSKPATKTRVATGSNANITPSTVPNQNAAGRASSQMALVAGVIAALAYFN</sequence>
<dbReference type="PANTHER" id="PTHR40633">
    <property type="entry name" value="MATRIX PROTEIN, PUTATIVE (AFU_ORTHOLOGUE AFUA_8G05410)-RELATED"/>
    <property type="match status" value="1"/>
</dbReference>
<evidence type="ECO:0000256" key="3">
    <source>
        <dbReference type="SAM" id="SignalP"/>
    </source>
</evidence>
<evidence type="ECO:0000313" key="5">
    <source>
        <dbReference type="EMBL" id="KYK57688.1"/>
    </source>
</evidence>
<evidence type="ECO:0000259" key="4">
    <source>
        <dbReference type="Pfam" id="PF10342"/>
    </source>
</evidence>
<feature type="signal peptide" evidence="3">
    <location>
        <begin position="1"/>
        <end position="17"/>
    </location>
</feature>
<evidence type="ECO:0000256" key="1">
    <source>
        <dbReference type="ARBA" id="ARBA00022729"/>
    </source>
</evidence>
<protein>
    <recommendedName>
        <fullName evidence="4">Yeast cell wall synthesis Kre9/Knh1-like N-terminal domain-containing protein</fullName>
    </recommendedName>
</protein>
<dbReference type="GeneID" id="63717344"/>
<feature type="compositionally biased region" description="Low complexity" evidence="2">
    <location>
        <begin position="112"/>
        <end position="147"/>
    </location>
</feature>
<dbReference type="PANTHER" id="PTHR40633:SF1">
    <property type="entry name" value="GPI ANCHORED SERINE-THREONINE RICH PROTEIN (AFU_ORTHOLOGUE AFUA_1G03630)"/>
    <property type="match status" value="1"/>
</dbReference>
<feature type="chain" id="PRO_5007580681" description="Yeast cell wall synthesis Kre9/Knh1-like N-terminal domain-containing protein" evidence="3">
    <location>
        <begin position="18"/>
        <end position="213"/>
    </location>
</feature>
<dbReference type="AlphaFoldDB" id="A0A151GKR9"/>
<accession>A0A151GKR9</accession>
<feature type="compositionally biased region" description="Polar residues" evidence="2">
    <location>
        <begin position="166"/>
        <end position="191"/>
    </location>
</feature>
<dbReference type="Pfam" id="PF10342">
    <property type="entry name" value="Kre9_KNH"/>
    <property type="match status" value="1"/>
</dbReference>
<proteinExistence type="predicted"/>
<dbReference type="RefSeq" id="XP_040657040.1">
    <property type="nucleotide sequence ID" value="XM_040802007.1"/>
</dbReference>
<keyword evidence="6" id="KW-1185">Reference proteome</keyword>
<dbReference type="STRING" id="98403.A0A151GKR9"/>